<dbReference type="EMBL" id="FRAC01000038">
    <property type="protein sequence ID" value="SHL56850.1"/>
    <property type="molecule type" value="Genomic_DNA"/>
</dbReference>
<dbReference type="InterPro" id="IPR005086">
    <property type="entry name" value="CBM17/28"/>
</dbReference>
<dbReference type="RefSeq" id="WP_073280102.1">
    <property type="nucleotide sequence ID" value="NZ_FRAC01000038.1"/>
</dbReference>
<protein>
    <recommendedName>
        <fullName evidence="2">cellulase</fullName>
        <ecNumber evidence="2">3.2.1.4</ecNumber>
    </recommendedName>
</protein>
<dbReference type="GO" id="GO:0008810">
    <property type="term" value="F:cellulase activity"/>
    <property type="evidence" value="ECO:0007669"/>
    <property type="project" value="UniProtKB-EC"/>
</dbReference>
<keyword evidence="7" id="KW-0624">Polysaccharide degradation</keyword>
<evidence type="ECO:0000256" key="5">
    <source>
        <dbReference type="ARBA" id="ARBA00023277"/>
    </source>
</evidence>
<dbReference type="InterPro" id="IPR008979">
    <property type="entry name" value="Galactose-bd-like_sf"/>
</dbReference>
<keyword evidence="13" id="KW-1185">Reference proteome</keyword>
<dbReference type="Gene3D" id="2.60.120.260">
    <property type="entry name" value="Galactose-binding domain-like"/>
    <property type="match status" value="1"/>
</dbReference>
<dbReference type="STRING" id="1121322.SAMN02745136_05196"/>
<evidence type="ECO:0000259" key="11">
    <source>
        <dbReference type="Pfam" id="PF03424"/>
    </source>
</evidence>
<comment type="catalytic activity">
    <reaction evidence="1">
        <text>Endohydrolysis of (1-&gt;4)-beta-D-glucosidic linkages in cellulose, lichenin and cereal beta-D-glucans.</text>
        <dbReference type="EC" id="3.2.1.4"/>
    </reaction>
</comment>
<evidence type="ECO:0000256" key="4">
    <source>
        <dbReference type="ARBA" id="ARBA00023001"/>
    </source>
</evidence>
<dbReference type="SUPFAM" id="SSF49785">
    <property type="entry name" value="Galactose-binding domain-like"/>
    <property type="match status" value="1"/>
</dbReference>
<sequence length="558" mass="60432">MVKNVKRTLISLALMIAMIISIIPKATVTAASSDYSHLVGNSDVKKPSVGGKLQVLDKNGIKTLCSEDGNPIQLRGMSTHGLQWFPQVINNNAFAALSNDWEANVIRLAMYVAEDGYASNPSVKQSVINGINYAIANDLYVIVDWHMINPGNPNNSVYSGAQSFFNEISDLYPNNKNIIYELCNEPNGYNGGVSNDAAGWAQVKAYAAPIVQLLRNKGNENLIIVGSPFWSQRPDLAADNPIDDKNTMYSVHFYSGTNPVSNVDSDRNNAMSNVRYALNHGVGVFATEWGTSLATGTTGPYLAKADAWLDFLNANNISWCNFSLCNKDEVASALNSSTSFDPGNDKVWSESELTLSGQYARARIKGLYYATPEDPKPIKPQPPLDFSSGFWDFNDGTTQGFGINADSPITAIMIQNANNALELRGLNTYGSNDLSEGNFWANARLSADVWGQSINIYGDTKLTMDVIAPSPTNVSIAAIPQSTSHGWANPARAVRVSANNFTAQSDGTYKAALTISLDDSPNFKTIAADSNDSTVRNMILFVGSSSDNISLDNIKFTK</sequence>
<dbReference type="PROSITE" id="PS00659">
    <property type="entry name" value="GLYCOSYL_HYDROL_F5"/>
    <property type="match status" value="1"/>
</dbReference>
<feature type="domain" description="Carbohydrate binding module family 17/28" evidence="11">
    <location>
        <begin position="390"/>
        <end position="556"/>
    </location>
</feature>
<keyword evidence="5" id="KW-0119">Carbohydrate metabolism</keyword>
<dbReference type="PANTHER" id="PTHR34142:SF1">
    <property type="entry name" value="GLYCOSIDE HYDROLASE FAMILY 5 DOMAIN-CONTAINING PROTEIN"/>
    <property type="match status" value="1"/>
</dbReference>
<gene>
    <name evidence="12" type="ORF">SAMN02745136_05196</name>
</gene>
<dbReference type="Gene3D" id="3.20.20.80">
    <property type="entry name" value="Glycosidases"/>
    <property type="match status" value="1"/>
</dbReference>
<feature type="signal peptide" evidence="9">
    <location>
        <begin position="1"/>
        <end position="26"/>
    </location>
</feature>
<accession>A0A1M7BPG5</accession>
<dbReference type="Pfam" id="PF00150">
    <property type="entry name" value="Cellulase"/>
    <property type="match status" value="1"/>
</dbReference>
<reference evidence="12 13" key="1">
    <citation type="submission" date="2016-11" db="EMBL/GenBank/DDBJ databases">
        <authorList>
            <person name="Jaros S."/>
            <person name="Januszkiewicz K."/>
            <person name="Wedrychowicz H."/>
        </authorList>
    </citation>
    <scope>NUCLEOTIDE SEQUENCE [LARGE SCALE GENOMIC DNA]</scope>
    <source>
        <strain evidence="12 13">DSM 15929</strain>
    </source>
</reference>
<dbReference type="InterPro" id="IPR018087">
    <property type="entry name" value="Glyco_hydro_5_CS"/>
</dbReference>
<name>A0A1M7BPG5_9FIRM</name>
<evidence type="ECO:0000256" key="6">
    <source>
        <dbReference type="ARBA" id="ARBA00023295"/>
    </source>
</evidence>
<keyword evidence="4" id="KW-0136">Cellulose degradation</keyword>
<proteinExistence type="inferred from homology"/>
<dbReference type="OrthoDB" id="154460at2"/>
<keyword evidence="3 8" id="KW-0378">Hydrolase</keyword>
<feature type="chain" id="PRO_5039406730" description="cellulase" evidence="9">
    <location>
        <begin position="27"/>
        <end position="558"/>
    </location>
</feature>
<evidence type="ECO:0000256" key="1">
    <source>
        <dbReference type="ARBA" id="ARBA00000966"/>
    </source>
</evidence>
<evidence type="ECO:0000256" key="9">
    <source>
        <dbReference type="SAM" id="SignalP"/>
    </source>
</evidence>
<dbReference type="AlphaFoldDB" id="A0A1M7BPG5"/>
<comment type="similarity">
    <text evidence="8">Belongs to the glycosyl hydrolase 5 (cellulase A) family.</text>
</comment>
<dbReference type="SUPFAM" id="SSF51445">
    <property type="entry name" value="(Trans)glycosidases"/>
    <property type="match status" value="1"/>
</dbReference>
<evidence type="ECO:0000256" key="8">
    <source>
        <dbReference type="RuleBase" id="RU361153"/>
    </source>
</evidence>
<evidence type="ECO:0000256" key="7">
    <source>
        <dbReference type="ARBA" id="ARBA00023326"/>
    </source>
</evidence>
<dbReference type="Proteomes" id="UP000184386">
    <property type="component" value="Unassembled WGS sequence"/>
</dbReference>
<organism evidence="12 13">
    <name type="scientific">Anaerocolumna jejuensis DSM 15929</name>
    <dbReference type="NCBI Taxonomy" id="1121322"/>
    <lineage>
        <taxon>Bacteria</taxon>
        <taxon>Bacillati</taxon>
        <taxon>Bacillota</taxon>
        <taxon>Clostridia</taxon>
        <taxon>Lachnospirales</taxon>
        <taxon>Lachnospiraceae</taxon>
        <taxon>Anaerocolumna</taxon>
    </lineage>
</organism>
<evidence type="ECO:0000259" key="10">
    <source>
        <dbReference type="Pfam" id="PF00150"/>
    </source>
</evidence>
<dbReference type="InterPro" id="IPR001547">
    <property type="entry name" value="Glyco_hydro_5"/>
</dbReference>
<dbReference type="GO" id="GO:0030245">
    <property type="term" value="P:cellulose catabolic process"/>
    <property type="evidence" value="ECO:0007669"/>
    <property type="project" value="UniProtKB-KW"/>
</dbReference>
<feature type="domain" description="Glycoside hydrolase family 5" evidence="10">
    <location>
        <begin position="65"/>
        <end position="327"/>
    </location>
</feature>
<dbReference type="InterPro" id="IPR017853">
    <property type="entry name" value="GH"/>
</dbReference>
<dbReference type="Pfam" id="PF03424">
    <property type="entry name" value="CBM_17_28"/>
    <property type="match status" value="1"/>
</dbReference>
<keyword evidence="9" id="KW-0732">Signal</keyword>
<evidence type="ECO:0000313" key="13">
    <source>
        <dbReference type="Proteomes" id="UP000184386"/>
    </source>
</evidence>
<keyword evidence="6 8" id="KW-0326">Glycosidase</keyword>
<evidence type="ECO:0000313" key="12">
    <source>
        <dbReference type="EMBL" id="SHL56850.1"/>
    </source>
</evidence>
<dbReference type="PANTHER" id="PTHR34142">
    <property type="entry name" value="ENDO-BETA-1,4-GLUCANASE A"/>
    <property type="match status" value="1"/>
</dbReference>
<dbReference type="EC" id="3.2.1.4" evidence="2"/>
<evidence type="ECO:0000256" key="2">
    <source>
        <dbReference type="ARBA" id="ARBA00012601"/>
    </source>
</evidence>
<evidence type="ECO:0000256" key="3">
    <source>
        <dbReference type="ARBA" id="ARBA00022801"/>
    </source>
</evidence>